<accession>A0ABT8EHD7</accession>
<feature type="coiled-coil region" evidence="1">
    <location>
        <begin position="138"/>
        <end position="228"/>
    </location>
</feature>
<evidence type="ECO:0000313" key="2">
    <source>
        <dbReference type="EMBL" id="MDN4120705.1"/>
    </source>
</evidence>
<dbReference type="Pfam" id="PF11180">
    <property type="entry name" value="DUF2968"/>
    <property type="match status" value="1"/>
</dbReference>
<gene>
    <name evidence="2" type="ORF">LMS43_05340</name>
</gene>
<dbReference type="RefSeq" id="WP_266124419.1">
    <property type="nucleotide sequence ID" value="NZ_JAJHNU010000001.1"/>
</dbReference>
<dbReference type="Proteomes" id="UP001168613">
    <property type="component" value="Unassembled WGS sequence"/>
</dbReference>
<dbReference type="PROSITE" id="PS51257">
    <property type="entry name" value="PROKAR_LIPOPROTEIN"/>
    <property type="match status" value="1"/>
</dbReference>
<sequence>MLHPRGWTNALTATGLVLALTACSSTLSPKQTAVNQVDEPVQDVQAVAETEVVIAPVVTPQQSSTATELRQLIQQGGAQELRTAYNGRFGASLLFNPETLDYYVVLFQQREFWRVLKTRDSRVAEQQYARYAQDSADFAAAEIERITLQAEVNKAEKELLERADELSVLQNDVQEQRRQEALAIAQREQARREATALMQQEKETREQLQELRRQIKALEQQRNHLSGDVN</sequence>
<organism evidence="2 3">
    <name type="scientific">Alcaligenes endophyticus</name>
    <dbReference type="NCBI Taxonomy" id="1929088"/>
    <lineage>
        <taxon>Bacteria</taxon>
        <taxon>Pseudomonadati</taxon>
        <taxon>Pseudomonadota</taxon>
        <taxon>Betaproteobacteria</taxon>
        <taxon>Burkholderiales</taxon>
        <taxon>Alcaligenaceae</taxon>
        <taxon>Alcaligenes</taxon>
    </lineage>
</organism>
<comment type="caution">
    <text evidence="2">The sequence shown here is derived from an EMBL/GenBank/DDBJ whole genome shotgun (WGS) entry which is preliminary data.</text>
</comment>
<evidence type="ECO:0000256" key="1">
    <source>
        <dbReference type="SAM" id="Coils"/>
    </source>
</evidence>
<dbReference type="InterPro" id="IPR021350">
    <property type="entry name" value="DUF2968"/>
</dbReference>
<keyword evidence="1" id="KW-0175">Coiled coil</keyword>
<keyword evidence="3" id="KW-1185">Reference proteome</keyword>
<name>A0ABT8EHD7_9BURK</name>
<evidence type="ECO:0000313" key="3">
    <source>
        <dbReference type="Proteomes" id="UP001168613"/>
    </source>
</evidence>
<reference evidence="2" key="1">
    <citation type="submission" date="2021-11" db="EMBL/GenBank/DDBJ databases">
        <title>Draft genome sequence of Alcaligenes endophyticus type strain CCUG 75668T.</title>
        <authorList>
            <person name="Salva-Serra F."/>
            <person name="Duran R.E."/>
            <person name="Seeger M."/>
            <person name="Moore E.R.B."/>
            <person name="Jaen-Luchoro D."/>
        </authorList>
    </citation>
    <scope>NUCLEOTIDE SEQUENCE</scope>
    <source>
        <strain evidence="2">CCUG 75668</strain>
    </source>
</reference>
<proteinExistence type="predicted"/>
<dbReference type="EMBL" id="JAJHNU010000001">
    <property type="protein sequence ID" value="MDN4120705.1"/>
    <property type="molecule type" value="Genomic_DNA"/>
</dbReference>
<protein>
    <submittedName>
        <fullName evidence="2">DUF2968 domain-containing protein</fullName>
    </submittedName>
</protein>